<evidence type="ECO:0000313" key="3">
    <source>
        <dbReference type="EMBL" id="KAJ3572073.1"/>
    </source>
</evidence>
<feature type="transmembrane region" description="Helical" evidence="2">
    <location>
        <begin position="99"/>
        <end position="118"/>
    </location>
</feature>
<proteinExistence type="predicted"/>
<keyword evidence="2" id="KW-0812">Transmembrane</keyword>
<evidence type="ECO:0000313" key="4">
    <source>
        <dbReference type="Proteomes" id="UP001148614"/>
    </source>
</evidence>
<feature type="compositionally biased region" description="Low complexity" evidence="1">
    <location>
        <begin position="1"/>
        <end position="14"/>
    </location>
</feature>
<protein>
    <submittedName>
        <fullName evidence="3">Uncharacterized protein</fullName>
    </submittedName>
</protein>
<comment type="caution">
    <text evidence="3">The sequence shown here is derived from an EMBL/GenBank/DDBJ whole genome shotgun (WGS) entry which is preliminary data.</text>
</comment>
<evidence type="ECO:0000256" key="2">
    <source>
        <dbReference type="SAM" id="Phobius"/>
    </source>
</evidence>
<sequence length="125" mass="13592">MAPASPSSPATPTTRPSEHQTPPRLLYQEEEAGSRGGRLWGNGGFGNESSTVGDRNTVDQRGAHNRQATKGDRNRTLQNYYGNLPLQKPFLRDSSSTAWHMPAAIGLVAIAGISYLLLKLFGRDQ</sequence>
<feature type="compositionally biased region" description="Gly residues" evidence="1">
    <location>
        <begin position="34"/>
        <end position="46"/>
    </location>
</feature>
<keyword evidence="2" id="KW-0472">Membrane</keyword>
<keyword evidence="4" id="KW-1185">Reference proteome</keyword>
<dbReference type="AlphaFoldDB" id="A0A9W8NEM8"/>
<evidence type="ECO:0000256" key="1">
    <source>
        <dbReference type="SAM" id="MobiDB-lite"/>
    </source>
</evidence>
<name>A0A9W8NEM8_9PEZI</name>
<dbReference type="EMBL" id="JANPWZ010000794">
    <property type="protein sequence ID" value="KAJ3572073.1"/>
    <property type="molecule type" value="Genomic_DNA"/>
</dbReference>
<organism evidence="3 4">
    <name type="scientific">Xylaria arbuscula</name>
    <dbReference type="NCBI Taxonomy" id="114810"/>
    <lineage>
        <taxon>Eukaryota</taxon>
        <taxon>Fungi</taxon>
        <taxon>Dikarya</taxon>
        <taxon>Ascomycota</taxon>
        <taxon>Pezizomycotina</taxon>
        <taxon>Sordariomycetes</taxon>
        <taxon>Xylariomycetidae</taxon>
        <taxon>Xylariales</taxon>
        <taxon>Xylariaceae</taxon>
        <taxon>Xylaria</taxon>
    </lineage>
</organism>
<feature type="region of interest" description="Disordered" evidence="1">
    <location>
        <begin position="1"/>
        <end position="76"/>
    </location>
</feature>
<gene>
    <name evidence="3" type="ORF">NPX13_g5172</name>
</gene>
<keyword evidence="2" id="KW-1133">Transmembrane helix</keyword>
<dbReference type="Proteomes" id="UP001148614">
    <property type="component" value="Unassembled WGS sequence"/>
</dbReference>
<accession>A0A9W8NEM8</accession>
<reference evidence="3" key="1">
    <citation type="submission" date="2022-07" db="EMBL/GenBank/DDBJ databases">
        <title>Genome Sequence of Xylaria arbuscula.</title>
        <authorList>
            <person name="Buettner E."/>
        </authorList>
    </citation>
    <scope>NUCLEOTIDE SEQUENCE</scope>
    <source>
        <strain evidence="3">VT107</strain>
    </source>
</reference>